<proteinExistence type="predicted"/>
<accession>A0A537IR71</accession>
<comment type="caution">
    <text evidence="1">The sequence shown here is derived from an EMBL/GenBank/DDBJ whole genome shotgun (WGS) entry which is preliminary data.</text>
</comment>
<evidence type="ECO:0000313" key="1">
    <source>
        <dbReference type="EMBL" id="TMI73841.1"/>
    </source>
</evidence>
<sequence>MLSLFGRHWDPKDLHARVGDLAQVAGATRVVLADGPEAGVEGIDIRTGAGLRFLVLPSRGFDIADAEFEGLPLAWRSHTGRVHPAYYDPHGTGWLRGFYGGLMVTCGYLTAGAPSVDEGQEWGQHGRASYIPAEDVSIEQRWEEGIYRIAVRGQMREAAVFGEFLLVRRTISTALGSRSIRIEDEIENAASQSTPLMLLYHVNLGFPLLDDGAEVLSPARTVRPRDAAATPGVSAYMKVHGPVRGYAEQVFYHDLEPGPDGTAEVALVNRRLRDGLALSVRYDAKALPRLIQWKMLSEGTYVMGLEPANCLVEGRAAERARGTLQVLAPGETRRFWVELSVATGGELAALQSRIQRSR</sequence>
<reference evidence="1 2" key="1">
    <citation type="journal article" date="2019" name="Nat. Microbiol.">
        <title>Mediterranean grassland soil C-N compound turnover is dependent on rainfall and depth, and is mediated by genomically divergent microorganisms.</title>
        <authorList>
            <person name="Diamond S."/>
            <person name="Andeer P.F."/>
            <person name="Li Z."/>
            <person name="Crits-Christoph A."/>
            <person name="Burstein D."/>
            <person name="Anantharaman K."/>
            <person name="Lane K.R."/>
            <person name="Thomas B.C."/>
            <person name="Pan C."/>
            <person name="Northen T.R."/>
            <person name="Banfield J.F."/>
        </authorList>
    </citation>
    <scope>NUCLEOTIDE SEQUENCE [LARGE SCALE GENOMIC DNA]</scope>
    <source>
        <strain evidence="1">NP_8</strain>
    </source>
</reference>
<gene>
    <name evidence="1" type="ORF">E6H05_08890</name>
</gene>
<dbReference type="Proteomes" id="UP000318834">
    <property type="component" value="Unassembled WGS sequence"/>
</dbReference>
<dbReference type="InterPro" id="IPR027839">
    <property type="entry name" value="DUF4432"/>
</dbReference>
<evidence type="ECO:0000313" key="2">
    <source>
        <dbReference type="Proteomes" id="UP000318834"/>
    </source>
</evidence>
<dbReference type="AlphaFoldDB" id="A0A537IR71"/>
<dbReference type="InterPro" id="IPR014718">
    <property type="entry name" value="GH-type_carb-bd"/>
</dbReference>
<dbReference type="EMBL" id="VBAP01000064">
    <property type="protein sequence ID" value="TMI73841.1"/>
    <property type="molecule type" value="Genomic_DNA"/>
</dbReference>
<organism evidence="1 2">
    <name type="scientific">Candidatus Segetimicrobium genomatis</name>
    <dbReference type="NCBI Taxonomy" id="2569760"/>
    <lineage>
        <taxon>Bacteria</taxon>
        <taxon>Bacillati</taxon>
        <taxon>Candidatus Sysuimicrobiota</taxon>
        <taxon>Candidatus Sysuimicrobiia</taxon>
        <taxon>Candidatus Sysuimicrobiales</taxon>
        <taxon>Candidatus Segetimicrobiaceae</taxon>
        <taxon>Candidatus Segetimicrobium</taxon>
    </lineage>
</organism>
<protein>
    <submittedName>
        <fullName evidence="1">DUF4432 family protein</fullName>
    </submittedName>
</protein>
<name>A0A537IR71_9BACT</name>
<dbReference type="Pfam" id="PF14486">
    <property type="entry name" value="DUF4432"/>
    <property type="match status" value="1"/>
</dbReference>
<dbReference type="Gene3D" id="2.70.98.10">
    <property type="match status" value="1"/>
</dbReference>
<dbReference type="CDD" id="cd09023">
    <property type="entry name" value="Aldose_epim_Ec_c4013"/>
    <property type="match status" value="1"/>
</dbReference>
<dbReference type="GO" id="GO:0030246">
    <property type="term" value="F:carbohydrate binding"/>
    <property type="evidence" value="ECO:0007669"/>
    <property type="project" value="InterPro"/>
</dbReference>